<feature type="compositionally biased region" description="Low complexity" evidence="3">
    <location>
        <begin position="111"/>
        <end position="129"/>
    </location>
</feature>
<evidence type="ECO:0000256" key="1">
    <source>
        <dbReference type="ARBA" id="ARBA00022723"/>
    </source>
</evidence>
<dbReference type="Pfam" id="PF00172">
    <property type="entry name" value="Zn_clus"/>
    <property type="match status" value="1"/>
</dbReference>
<dbReference type="GO" id="GO:0000981">
    <property type="term" value="F:DNA-binding transcription factor activity, RNA polymerase II-specific"/>
    <property type="evidence" value="ECO:0007669"/>
    <property type="project" value="InterPro"/>
</dbReference>
<dbReference type="InterPro" id="IPR007219">
    <property type="entry name" value="XnlR_reg_dom"/>
</dbReference>
<evidence type="ECO:0000256" key="3">
    <source>
        <dbReference type="SAM" id="MobiDB-lite"/>
    </source>
</evidence>
<dbReference type="InterPro" id="IPR001138">
    <property type="entry name" value="Zn2Cys6_DnaBD"/>
</dbReference>
<keyword evidence="6" id="KW-1185">Reference proteome</keyword>
<dbReference type="CDD" id="cd00067">
    <property type="entry name" value="GAL4"/>
    <property type="match status" value="1"/>
</dbReference>
<dbReference type="InterPro" id="IPR050797">
    <property type="entry name" value="Carb_Metab_Trans_Reg"/>
</dbReference>
<dbReference type="Pfam" id="PF04082">
    <property type="entry name" value="Fungal_trans"/>
    <property type="match status" value="1"/>
</dbReference>
<evidence type="ECO:0000256" key="2">
    <source>
        <dbReference type="ARBA" id="ARBA00023242"/>
    </source>
</evidence>
<feature type="compositionally biased region" description="Polar residues" evidence="3">
    <location>
        <begin position="130"/>
        <end position="140"/>
    </location>
</feature>
<dbReference type="PANTHER" id="PTHR31668:SF19">
    <property type="entry name" value="ZN(2)-C6 FUNGAL-TYPE DOMAIN-CONTAINING PROTEIN-RELATED"/>
    <property type="match status" value="1"/>
</dbReference>
<evidence type="ECO:0000259" key="4">
    <source>
        <dbReference type="PROSITE" id="PS50048"/>
    </source>
</evidence>
<dbReference type="CDD" id="cd12148">
    <property type="entry name" value="fungal_TF_MHR"/>
    <property type="match status" value="1"/>
</dbReference>
<keyword evidence="2" id="KW-0539">Nucleus</keyword>
<dbReference type="InterPro" id="IPR036864">
    <property type="entry name" value="Zn2-C6_fun-type_DNA-bd_sf"/>
</dbReference>
<dbReference type="STRING" id="78410.A0A0P7AWA5"/>
<dbReference type="GO" id="GO:0003677">
    <property type="term" value="F:DNA binding"/>
    <property type="evidence" value="ECO:0007669"/>
    <property type="project" value="InterPro"/>
</dbReference>
<dbReference type="PROSITE" id="PS50048">
    <property type="entry name" value="ZN2_CY6_FUNGAL_2"/>
    <property type="match status" value="1"/>
</dbReference>
<dbReference type="AlphaFoldDB" id="A0A0P7AWA5"/>
<dbReference type="PANTHER" id="PTHR31668">
    <property type="entry name" value="GLUCOSE TRANSPORT TRANSCRIPTION REGULATOR RGT1-RELATED-RELATED"/>
    <property type="match status" value="1"/>
</dbReference>
<dbReference type="EMBL" id="LKCW01000052">
    <property type="protein sequence ID" value="KPM42240.1"/>
    <property type="molecule type" value="Genomic_DNA"/>
</dbReference>
<proteinExistence type="predicted"/>
<sequence>MAGNKEKLRQACDNCRFRKVKCNRGRPCNNCDAGALDCQYLHTIQRKGARRGQGRRQSQLRRGLAGFDEGLLRIITPDTHAALRHPSNSSPDSVGSSHHRPQSLPEQTYQPPASASTSASPPTDSHSTSENVTPQPTLFGNSTSSLDDLLEDAAGYSRRLSLSLFAHIQIFLKYLFPIMPAVDGDDLLADAIRLDELPPSRYALIVSLCAITRIQLRMDSPQSCPGEGPGAHLPLEPQLTGEMLIGLAENSLRQYSVIDDTSLDSILSSFFLFASYGNLDNARHAWFYLNQSISLAQSLDLTRESGYTGLPENERERRRRLFWLLFVTERTFALQHRRGVQLRSSIVKPQVVDSNCPAVMHDFLNHIRLFELLPCSLYEWQPQGDQQPDDLTLTHEINNKLCSISADRSVIESQRFDTLITQQWLRVSMWRLAFGKKPSSAYNRGLLLPLSVPIDAGKMIVTALDSVGSKSKDCHGIGMEQKLFDVGISLVDSALLPSWSHSSFEIGPRNLLHAVIRALSEVNGRPSYLLPMLLKHSVGVMDFADPTAHIDIQWDMPQERDNLEQAQVVEEIPEQVEETIECMSWAMEDDLGLFDLGTPALTPLCEVTTTSGTGFDQEVM</sequence>
<feature type="compositionally biased region" description="Low complexity" evidence="3">
    <location>
        <begin position="87"/>
        <end position="96"/>
    </location>
</feature>
<feature type="region of interest" description="Disordered" evidence="3">
    <location>
        <begin position="80"/>
        <end position="140"/>
    </location>
</feature>
<protein>
    <recommendedName>
        <fullName evidence="4">Zn(2)-C6 fungal-type domain-containing protein</fullName>
    </recommendedName>
</protein>
<keyword evidence="1" id="KW-0479">Metal-binding</keyword>
<dbReference type="PROSITE" id="PS00463">
    <property type="entry name" value="ZN2_CY6_FUNGAL_1"/>
    <property type="match status" value="1"/>
</dbReference>
<name>A0A0P7AWA5_9HYPO</name>
<dbReference type="GO" id="GO:0008270">
    <property type="term" value="F:zinc ion binding"/>
    <property type="evidence" value="ECO:0007669"/>
    <property type="project" value="InterPro"/>
</dbReference>
<dbReference type="SUPFAM" id="SSF57701">
    <property type="entry name" value="Zn2/Cys6 DNA-binding domain"/>
    <property type="match status" value="1"/>
</dbReference>
<organism evidence="5 6">
    <name type="scientific">Neonectria ditissima</name>
    <dbReference type="NCBI Taxonomy" id="78410"/>
    <lineage>
        <taxon>Eukaryota</taxon>
        <taxon>Fungi</taxon>
        <taxon>Dikarya</taxon>
        <taxon>Ascomycota</taxon>
        <taxon>Pezizomycotina</taxon>
        <taxon>Sordariomycetes</taxon>
        <taxon>Hypocreomycetidae</taxon>
        <taxon>Hypocreales</taxon>
        <taxon>Nectriaceae</taxon>
        <taxon>Neonectria</taxon>
    </lineage>
</organism>
<dbReference type="OrthoDB" id="4132249at2759"/>
<accession>A0A0P7AWA5</accession>
<evidence type="ECO:0000313" key="5">
    <source>
        <dbReference type="EMBL" id="KPM42240.1"/>
    </source>
</evidence>
<comment type="caution">
    <text evidence="5">The sequence shown here is derived from an EMBL/GenBank/DDBJ whole genome shotgun (WGS) entry which is preliminary data.</text>
</comment>
<dbReference type="SMART" id="SM00066">
    <property type="entry name" value="GAL4"/>
    <property type="match status" value="1"/>
</dbReference>
<evidence type="ECO:0000313" key="6">
    <source>
        <dbReference type="Proteomes" id="UP000050424"/>
    </source>
</evidence>
<reference evidence="5 6" key="1">
    <citation type="submission" date="2015-09" db="EMBL/GenBank/DDBJ databases">
        <title>Draft genome of a European isolate of the apple canker pathogen Neonectria ditissima.</title>
        <authorList>
            <person name="Gomez-Cortecero A."/>
            <person name="Harrison R.J."/>
            <person name="Armitage A.D."/>
        </authorList>
    </citation>
    <scope>NUCLEOTIDE SEQUENCE [LARGE SCALE GENOMIC DNA]</scope>
    <source>
        <strain evidence="5 6">R09/05</strain>
    </source>
</reference>
<dbReference type="GO" id="GO:0006351">
    <property type="term" value="P:DNA-templated transcription"/>
    <property type="evidence" value="ECO:0007669"/>
    <property type="project" value="InterPro"/>
</dbReference>
<dbReference type="Proteomes" id="UP000050424">
    <property type="component" value="Unassembled WGS sequence"/>
</dbReference>
<feature type="domain" description="Zn(2)-C6 fungal-type" evidence="4">
    <location>
        <begin position="11"/>
        <end position="40"/>
    </location>
</feature>
<gene>
    <name evidence="5" type="ORF">AK830_g4333</name>
</gene>
<dbReference type="Gene3D" id="4.10.240.10">
    <property type="entry name" value="Zn(2)-C6 fungal-type DNA-binding domain"/>
    <property type="match status" value="1"/>
</dbReference>
<dbReference type="SMART" id="SM00906">
    <property type="entry name" value="Fungal_trans"/>
    <property type="match status" value="1"/>
</dbReference>